<sequence length="382" mass="41519">MDCYSNIYELWLSFIINMRQFGLILLLLASYTLAMEHSSCSTITCSSTKAAAGSNCVTVSGSTVTLNPCEDGSYCNGIEQFQSDDNHYNAQCNTYSTSTSDPCPSYHSNQLSTYLYCCQNSDCASNNCDTSNNECIGIAEDGACSSSDACEADLYCSGGSSGTCVPTKSNKKSCSNDYECDPGYGCYGSSFCLQYFSLDDGEATFDDKFCKSGISKNYKCDSVSIYVNGNKVSEPWACTIGQTCTYTWTIAGNSYTDSSTCECDGKGSNTGYCPIRDLPAITGYSDDFYEKFQYDSSDCSGSMAHITSLNYLSSLVYCNSIDQDGLDYRNEMIMIKEAWSLYASGQIDDCASDMGIFDPSEDIDSWDSAEFLALSGLLILLN</sequence>
<reference evidence="1" key="1">
    <citation type="submission" date="2021-09" db="EMBL/GenBank/DDBJ databases">
        <authorList>
            <consortium name="AG Swart"/>
            <person name="Singh M."/>
            <person name="Singh A."/>
            <person name="Seah K."/>
            <person name="Emmerich C."/>
        </authorList>
    </citation>
    <scope>NUCLEOTIDE SEQUENCE</scope>
    <source>
        <strain evidence="1">ATCC30299</strain>
    </source>
</reference>
<gene>
    <name evidence="1" type="ORF">BSTOLATCC_MIC40496</name>
</gene>
<name>A0AAU9JK84_9CILI</name>
<evidence type="ECO:0000313" key="2">
    <source>
        <dbReference type="Proteomes" id="UP001162131"/>
    </source>
</evidence>
<accession>A0AAU9JK84</accession>
<comment type="caution">
    <text evidence="1">The sequence shown here is derived from an EMBL/GenBank/DDBJ whole genome shotgun (WGS) entry which is preliminary data.</text>
</comment>
<dbReference type="EMBL" id="CAJZBQ010000040">
    <property type="protein sequence ID" value="CAG9326055.1"/>
    <property type="molecule type" value="Genomic_DNA"/>
</dbReference>
<organism evidence="1 2">
    <name type="scientific">Blepharisma stoltei</name>
    <dbReference type="NCBI Taxonomy" id="1481888"/>
    <lineage>
        <taxon>Eukaryota</taxon>
        <taxon>Sar</taxon>
        <taxon>Alveolata</taxon>
        <taxon>Ciliophora</taxon>
        <taxon>Postciliodesmatophora</taxon>
        <taxon>Heterotrichea</taxon>
        <taxon>Heterotrichida</taxon>
        <taxon>Blepharismidae</taxon>
        <taxon>Blepharisma</taxon>
    </lineage>
</organism>
<keyword evidence="2" id="KW-1185">Reference proteome</keyword>
<dbReference type="AlphaFoldDB" id="A0AAU9JK84"/>
<dbReference type="Proteomes" id="UP001162131">
    <property type="component" value="Unassembled WGS sequence"/>
</dbReference>
<proteinExistence type="predicted"/>
<evidence type="ECO:0000313" key="1">
    <source>
        <dbReference type="EMBL" id="CAG9326055.1"/>
    </source>
</evidence>
<protein>
    <submittedName>
        <fullName evidence="1">Uncharacterized protein</fullName>
    </submittedName>
</protein>